<feature type="compositionally biased region" description="Low complexity" evidence="2">
    <location>
        <begin position="174"/>
        <end position="195"/>
    </location>
</feature>
<sequence>MRLELRQAREAALEAAEAARAARAVRASPSSPTSSAGGGGSPENARLRGAVERAQAQLSALEGELGAVRAELRRQTEARAAAERGLAEGRAVHAKSLQTVQALARLCKERDREAEGLRARLRRERSDAAGADEEAAPRSPSASPSPPPPSATSTPPASPSPRAPPATPPPSPADPAAAVTLRRRAASSSASLGSPAREDAAVQAGDPPSGDAAVHANVTLREVEMLQARAREQEAALAARDEQLRAAEERARRLEEELAHLKSGDGADTDARATPTPTPDVPAMSTPTPEGARTATPTSDAHTPTPTPPDGPPAPAADDEKDRLIARLSAELRRRTANLQELVNKELWDKNRQIERLQARLARLGSPATLPAPAPAPPAASADKAPTTPPPASPPAQACNVTVGEGDAAAPAPTSEDDGALEAEEAALRRQLAESVRERACLAAQLEELRRRVHDATASASASASDGGGGADAEVAATREALARAEAGRRDALAACAALARRLEALARALPPLLRRHRPHERRSSGGGGGGGAAAAGGGGGGGGGGRRLRALERALSAAARAARALANVEGAAPLALPDAELGAEGAAEHSAELSVGRLRASPGRPGDAEAASPLRRSASAVAVAPSSVAVAVAGAEGAGVGAGAEAPPKRVSESEVDAWSEPDRAVSMARVGLSPLSDRRAAAAAAAAVSASSDDELDDVSATGRAGIVDPYTSDDTIDSCADKLVESEGELHRLRSRVADLETRVCEKDNELLEQQCTLLEMRNTYTARCMEAENQLSELLAHVRQVQADAEEERQSARNQREAEAERRWRLADAALLRQRDAAAVAQSRAALERTQLMSERLRLERALRREEAAAAAAARAHRHERRQLHDQILGLQLSNRHLARRLDAAVSSSASPSPCPSRADAPAAGPLALVDHALGVCPLGASSSIASGLDGESIVSGSPPGSPWLLPVPSQTSLPAFSRQHSQLSGYASGECGPTSPLAGSGVCSWNVTRPPGEPTHGAGSPDLGIESDAGRFSSLEPLSSHCGSCDQEGTRGLCGFQGTDGESEYARLQKENSNLKRNLSRTKKLLEATVTQLSSSNQLKRQMELAICKQLNKTQNVLKQAKGECEVSVEPVK</sequence>
<feature type="coiled-coil region" evidence="1">
    <location>
        <begin position="772"/>
        <end position="810"/>
    </location>
</feature>
<feature type="compositionally biased region" description="Pro residues" evidence="2">
    <location>
        <begin position="305"/>
        <end position="315"/>
    </location>
</feature>
<dbReference type="PRINTS" id="PR01217">
    <property type="entry name" value="PRICHEXTENSN"/>
</dbReference>
<organism evidence="3 4">
    <name type="scientific">Gryllus longicercus</name>
    <dbReference type="NCBI Taxonomy" id="2509291"/>
    <lineage>
        <taxon>Eukaryota</taxon>
        <taxon>Metazoa</taxon>
        <taxon>Ecdysozoa</taxon>
        <taxon>Arthropoda</taxon>
        <taxon>Hexapoda</taxon>
        <taxon>Insecta</taxon>
        <taxon>Pterygota</taxon>
        <taxon>Neoptera</taxon>
        <taxon>Polyneoptera</taxon>
        <taxon>Orthoptera</taxon>
        <taxon>Ensifera</taxon>
        <taxon>Gryllidea</taxon>
        <taxon>Grylloidea</taxon>
        <taxon>Gryllidae</taxon>
        <taxon>Gryllinae</taxon>
        <taxon>Gryllus</taxon>
    </lineage>
</organism>
<dbReference type="GO" id="GO:0032982">
    <property type="term" value="C:myosin filament"/>
    <property type="evidence" value="ECO:0007669"/>
    <property type="project" value="TreeGrafter"/>
</dbReference>
<feature type="region of interest" description="Disordered" evidence="2">
    <location>
        <begin position="513"/>
        <end position="548"/>
    </location>
</feature>
<feature type="compositionally biased region" description="Pro residues" evidence="2">
    <location>
        <begin position="143"/>
        <end position="173"/>
    </location>
</feature>
<dbReference type="EMBL" id="JAZDUA010000625">
    <property type="protein sequence ID" value="KAK7790444.1"/>
    <property type="molecule type" value="Genomic_DNA"/>
</dbReference>
<feature type="compositionally biased region" description="Gly residues" evidence="2">
    <location>
        <begin position="525"/>
        <end position="546"/>
    </location>
</feature>
<dbReference type="GO" id="GO:0005737">
    <property type="term" value="C:cytoplasm"/>
    <property type="evidence" value="ECO:0007669"/>
    <property type="project" value="TreeGrafter"/>
</dbReference>
<feature type="region of interest" description="Disordered" evidence="2">
    <location>
        <begin position="117"/>
        <end position="216"/>
    </location>
</feature>
<dbReference type="GO" id="GO:0051015">
    <property type="term" value="F:actin filament binding"/>
    <property type="evidence" value="ECO:0007669"/>
    <property type="project" value="TreeGrafter"/>
</dbReference>
<feature type="region of interest" description="Disordered" evidence="2">
    <location>
        <begin position="583"/>
        <end position="614"/>
    </location>
</feature>
<dbReference type="PANTHER" id="PTHR45615:SF40">
    <property type="entry name" value="MYOSIN HEAVY CHAIN, NON-MUSCLE"/>
    <property type="match status" value="1"/>
</dbReference>
<feature type="compositionally biased region" description="Basic and acidic residues" evidence="2">
    <location>
        <begin position="318"/>
        <end position="329"/>
    </location>
</feature>
<dbReference type="Proteomes" id="UP001378592">
    <property type="component" value="Unassembled WGS sequence"/>
</dbReference>
<evidence type="ECO:0000256" key="1">
    <source>
        <dbReference type="SAM" id="Coils"/>
    </source>
</evidence>
<feature type="compositionally biased region" description="Low complexity" evidence="2">
    <location>
        <begin position="21"/>
        <end position="35"/>
    </location>
</feature>
<feature type="region of interest" description="Disordered" evidence="2">
    <location>
        <begin position="365"/>
        <end position="425"/>
    </location>
</feature>
<feature type="coiled-coil region" evidence="1">
    <location>
        <begin position="432"/>
        <end position="459"/>
    </location>
</feature>
<feature type="compositionally biased region" description="Acidic residues" evidence="2">
    <location>
        <begin position="415"/>
        <end position="425"/>
    </location>
</feature>
<proteinExistence type="predicted"/>
<name>A0AAN9YZ98_9ORTH</name>
<dbReference type="AlphaFoldDB" id="A0AAN9YZ98"/>
<feature type="region of interest" description="Disordered" evidence="2">
    <location>
        <begin position="248"/>
        <end position="329"/>
    </location>
</feature>
<dbReference type="GO" id="GO:0000146">
    <property type="term" value="F:microfilament motor activity"/>
    <property type="evidence" value="ECO:0007669"/>
    <property type="project" value="TreeGrafter"/>
</dbReference>
<reference evidence="3 4" key="1">
    <citation type="submission" date="2024-03" db="EMBL/GenBank/DDBJ databases">
        <title>The genome assembly and annotation of the cricket Gryllus longicercus Weissman &amp; Gray.</title>
        <authorList>
            <person name="Szrajer S."/>
            <person name="Gray D."/>
            <person name="Ylla G."/>
        </authorList>
    </citation>
    <scope>NUCLEOTIDE SEQUENCE [LARGE SCALE GENOMIC DNA]</scope>
    <source>
        <strain evidence="3">DAG 2021-001</strain>
        <tissue evidence="3">Whole body minus gut</tissue>
    </source>
</reference>
<feature type="region of interest" description="Disordered" evidence="2">
    <location>
        <begin position="21"/>
        <end position="48"/>
    </location>
</feature>
<dbReference type="GO" id="GO:0016460">
    <property type="term" value="C:myosin II complex"/>
    <property type="evidence" value="ECO:0007669"/>
    <property type="project" value="TreeGrafter"/>
</dbReference>
<feature type="compositionally biased region" description="Basic and acidic residues" evidence="2">
    <location>
        <begin position="248"/>
        <end position="271"/>
    </location>
</feature>
<keyword evidence="4" id="KW-1185">Reference proteome</keyword>
<evidence type="ECO:0000313" key="3">
    <source>
        <dbReference type="EMBL" id="KAK7790444.1"/>
    </source>
</evidence>
<evidence type="ECO:0000256" key="2">
    <source>
        <dbReference type="SAM" id="MobiDB-lite"/>
    </source>
</evidence>
<feature type="region of interest" description="Disordered" evidence="2">
    <location>
        <begin position="640"/>
        <end position="659"/>
    </location>
</feature>
<protein>
    <submittedName>
        <fullName evidence="3">Uncharacterized protein</fullName>
    </submittedName>
</protein>
<evidence type="ECO:0000313" key="4">
    <source>
        <dbReference type="Proteomes" id="UP001378592"/>
    </source>
</evidence>
<accession>A0AAN9YZ98</accession>
<keyword evidence="1" id="KW-0175">Coiled coil</keyword>
<comment type="caution">
    <text evidence="3">The sequence shown here is derived from an EMBL/GenBank/DDBJ whole genome shotgun (WGS) entry which is preliminary data.</text>
</comment>
<dbReference type="PANTHER" id="PTHR45615">
    <property type="entry name" value="MYOSIN HEAVY CHAIN, NON-MUSCLE"/>
    <property type="match status" value="1"/>
</dbReference>
<feature type="compositionally biased region" description="Low complexity" evidence="2">
    <location>
        <begin position="294"/>
        <end position="304"/>
    </location>
</feature>
<gene>
    <name evidence="3" type="ORF">R5R35_009489</name>
</gene>